<feature type="chain" id="PRO_5043317257" evidence="2">
    <location>
        <begin position="41"/>
        <end position="443"/>
    </location>
</feature>
<dbReference type="EMBL" id="JANCYW010000008">
    <property type="protein sequence ID" value="KAK4536270.1"/>
    <property type="molecule type" value="Genomic_DNA"/>
</dbReference>
<gene>
    <name evidence="3" type="ORF">CDCA_CDCA08G2295</name>
</gene>
<reference evidence="3 4" key="1">
    <citation type="submission" date="2022-07" db="EMBL/GenBank/DDBJ databases">
        <title>Genome-wide signatures of adaptation to extreme environments.</title>
        <authorList>
            <person name="Cho C.H."/>
            <person name="Yoon H.S."/>
        </authorList>
    </citation>
    <scope>NUCLEOTIDE SEQUENCE [LARGE SCALE GENOMIC DNA]</scope>
    <source>
        <strain evidence="3 4">DBV 063 E5</strain>
    </source>
</reference>
<dbReference type="InterPro" id="IPR007788">
    <property type="entry name" value="QCT"/>
</dbReference>
<evidence type="ECO:0000313" key="4">
    <source>
        <dbReference type="Proteomes" id="UP001301350"/>
    </source>
</evidence>
<proteinExistence type="predicted"/>
<keyword evidence="1" id="KW-1133">Transmembrane helix</keyword>
<keyword evidence="4" id="KW-1185">Reference proteome</keyword>
<keyword evidence="2" id="KW-0732">Signal</keyword>
<organism evidence="3 4">
    <name type="scientific">Cyanidium caldarium</name>
    <name type="common">Red alga</name>
    <dbReference type="NCBI Taxonomy" id="2771"/>
    <lineage>
        <taxon>Eukaryota</taxon>
        <taxon>Rhodophyta</taxon>
        <taxon>Bangiophyceae</taxon>
        <taxon>Cyanidiales</taxon>
        <taxon>Cyanidiaceae</taxon>
        <taxon>Cyanidium</taxon>
    </lineage>
</organism>
<accession>A0AAV9IVD2</accession>
<comment type="caution">
    <text evidence="3">The sequence shown here is derived from an EMBL/GenBank/DDBJ whole genome shotgun (WGS) entry which is preliminary data.</text>
</comment>
<dbReference type="Proteomes" id="UP001301350">
    <property type="component" value="Unassembled WGS sequence"/>
</dbReference>
<evidence type="ECO:0000256" key="2">
    <source>
        <dbReference type="SAM" id="SignalP"/>
    </source>
</evidence>
<dbReference type="SUPFAM" id="SSF63829">
    <property type="entry name" value="Calcium-dependent phosphotriesterase"/>
    <property type="match status" value="1"/>
</dbReference>
<feature type="transmembrane region" description="Helical" evidence="1">
    <location>
        <begin position="392"/>
        <end position="415"/>
    </location>
</feature>
<dbReference type="PANTHER" id="PTHR31270">
    <property type="entry name" value="GLUTAMINYL-PEPTIDE CYCLOTRANSFERASE"/>
    <property type="match status" value="1"/>
</dbReference>
<dbReference type="Pfam" id="PF05096">
    <property type="entry name" value="Glu_cyclase_2"/>
    <property type="match status" value="2"/>
</dbReference>
<dbReference type="PANTHER" id="PTHR31270:SF1">
    <property type="entry name" value="GLUTAMINYL-PEPTIDE CYCLOTRANSFERASE"/>
    <property type="match status" value="1"/>
</dbReference>
<keyword evidence="1" id="KW-0812">Transmembrane</keyword>
<protein>
    <submittedName>
        <fullName evidence="3">Uncharacterized protein</fullName>
    </submittedName>
</protein>
<dbReference type="AlphaFoldDB" id="A0AAV9IVD2"/>
<name>A0AAV9IVD2_CYACA</name>
<dbReference type="GO" id="GO:0016603">
    <property type="term" value="F:glutaminyl-peptide cyclotransferase activity"/>
    <property type="evidence" value="ECO:0007669"/>
    <property type="project" value="InterPro"/>
</dbReference>
<sequence>MARSTARVGNRCHPPFLLLLAQALGCLLSLISLQHHPVQASAWCTALVSAHHDVLAAYPHAHDAFTQGLRIDPHNASRFVESIGLRRHSAVRRVEIATGRVLQQTASTPTELFGEGVAYRAADDVLLQLTWTGGVALAYDGTTLRRLPEKDLRYAGHGWGLADVTWGQLGACVAEAAARAPARRRWKQLLRAASEGACGRYGAACGADNDTALFLMSNGSATITVRHPRTFEVLQAFPPLRHACFRQNMALLNELEVVHAPDDALELWTNVWLSDHIVMLDLCAGLLGDADRLWRRYLQLHDLGMETSTTASGEPVPVRPANPDAVLNGIAWHPAHPQHVYVTGKLWGRVYRLQVPPAGPEMPLVAEEPLLPQRPWHAWESRGAAVPTRPPALLLVVMGLAAMGALGVTVVWLVARNYRPSGAVRAAPRREVDASPILDAKNN</sequence>
<feature type="signal peptide" evidence="2">
    <location>
        <begin position="1"/>
        <end position="40"/>
    </location>
</feature>
<evidence type="ECO:0000313" key="3">
    <source>
        <dbReference type="EMBL" id="KAK4536270.1"/>
    </source>
</evidence>
<evidence type="ECO:0000256" key="1">
    <source>
        <dbReference type="SAM" id="Phobius"/>
    </source>
</evidence>
<keyword evidence="1" id="KW-0472">Membrane</keyword>